<reference evidence="1" key="1">
    <citation type="submission" date="2018-05" db="EMBL/GenBank/DDBJ databases">
        <title>Draft genome of Mucuna pruriens seed.</title>
        <authorList>
            <person name="Nnadi N.E."/>
            <person name="Vos R."/>
            <person name="Hasami M.H."/>
            <person name="Devisetty U.K."/>
            <person name="Aguiy J.C."/>
        </authorList>
    </citation>
    <scope>NUCLEOTIDE SEQUENCE [LARGE SCALE GENOMIC DNA]</scope>
    <source>
        <strain evidence="1">JCA_2017</strain>
    </source>
</reference>
<keyword evidence="2" id="KW-1185">Reference proteome</keyword>
<gene>
    <name evidence="1" type="ORF">CR513_41007</name>
</gene>
<name>A0A371FK31_MUCPR</name>
<organism evidence="1 2">
    <name type="scientific">Mucuna pruriens</name>
    <name type="common">Velvet bean</name>
    <name type="synonym">Dolichos pruriens</name>
    <dbReference type="NCBI Taxonomy" id="157652"/>
    <lineage>
        <taxon>Eukaryota</taxon>
        <taxon>Viridiplantae</taxon>
        <taxon>Streptophyta</taxon>
        <taxon>Embryophyta</taxon>
        <taxon>Tracheophyta</taxon>
        <taxon>Spermatophyta</taxon>
        <taxon>Magnoliopsida</taxon>
        <taxon>eudicotyledons</taxon>
        <taxon>Gunneridae</taxon>
        <taxon>Pentapetalae</taxon>
        <taxon>rosids</taxon>
        <taxon>fabids</taxon>
        <taxon>Fabales</taxon>
        <taxon>Fabaceae</taxon>
        <taxon>Papilionoideae</taxon>
        <taxon>50 kb inversion clade</taxon>
        <taxon>NPAAA clade</taxon>
        <taxon>indigoferoid/millettioid clade</taxon>
        <taxon>Phaseoleae</taxon>
        <taxon>Mucuna</taxon>
    </lineage>
</organism>
<accession>A0A371FK31</accession>
<evidence type="ECO:0000313" key="2">
    <source>
        <dbReference type="Proteomes" id="UP000257109"/>
    </source>
</evidence>
<evidence type="ECO:0000313" key="1">
    <source>
        <dbReference type="EMBL" id="RDX78677.1"/>
    </source>
</evidence>
<sequence length="69" mass="8056">MAIQEVRNMKTLTLDEFLGALRVHETRQTSYKKEEKCLKAFKVEMSNALDDLSNETTNDEISLMSRKFK</sequence>
<proteinExistence type="predicted"/>
<feature type="non-terminal residue" evidence="1">
    <location>
        <position position="1"/>
    </location>
</feature>
<dbReference type="AlphaFoldDB" id="A0A371FK31"/>
<comment type="caution">
    <text evidence="1">The sequence shown here is derived from an EMBL/GenBank/DDBJ whole genome shotgun (WGS) entry which is preliminary data.</text>
</comment>
<protein>
    <submittedName>
        <fullName evidence="1">Uncharacterized protein</fullName>
    </submittedName>
</protein>
<dbReference type="Proteomes" id="UP000257109">
    <property type="component" value="Unassembled WGS sequence"/>
</dbReference>
<dbReference type="EMBL" id="QJKJ01008786">
    <property type="protein sequence ID" value="RDX78677.1"/>
    <property type="molecule type" value="Genomic_DNA"/>
</dbReference>